<comment type="caution">
    <text evidence="2">The sequence shown here is derived from an EMBL/GenBank/DDBJ whole genome shotgun (WGS) entry which is preliminary data.</text>
</comment>
<keyword evidence="1" id="KW-0732">Signal</keyword>
<evidence type="ECO:0000256" key="1">
    <source>
        <dbReference type="SAM" id="SignalP"/>
    </source>
</evidence>
<feature type="chain" id="PRO_5016867788" evidence="1">
    <location>
        <begin position="33"/>
        <end position="170"/>
    </location>
</feature>
<accession>A0A364JS55</accession>
<sequence length="170" mass="18556">MFNAFKGKNMRILKLAGIVSVLSIAGIVNSHAAEGLICPVPQVSAEQIEAVNKILPDYEDFRDRAKIAGAIETMKNDGDDLIKIVNSLIGAYCPLVEKQQGLSLAQQTNEVRHLGLTVTREAFSLSSENSVIVDVELPQAVFEKVQEQSKAKGVLPAEWIENNIEKLIAE</sequence>
<dbReference type="Proteomes" id="UP000249453">
    <property type="component" value="Unassembled WGS sequence"/>
</dbReference>
<dbReference type="RefSeq" id="WP_111576310.1">
    <property type="nucleotide sequence ID" value="NZ_JBHLXA010000001.1"/>
</dbReference>
<dbReference type="AlphaFoldDB" id="A0A364JS55"/>
<dbReference type="EMBL" id="QLMK01000019">
    <property type="protein sequence ID" value="RAK25788.1"/>
    <property type="molecule type" value="Genomic_DNA"/>
</dbReference>
<feature type="signal peptide" evidence="1">
    <location>
        <begin position="1"/>
        <end position="32"/>
    </location>
</feature>
<proteinExistence type="predicted"/>
<evidence type="ECO:0000313" key="3">
    <source>
        <dbReference type="Proteomes" id="UP000249453"/>
    </source>
</evidence>
<reference evidence="2 3" key="1">
    <citation type="submission" date="2018-06" db="EMBL/GenBank/DDBJ databases">
        <title>Genomic Encyclopedia of Type Strains, Phase IV (KMG-IV): sequencing the most valuable type-strain genomes for metagenomic binning, comparative biology and taxonomic classification.</title>
        <authorList>
            <person name="Goeker M."/>
        </authorList>
    </citation>
    <scope>NUCLEOTIDE SEQUENCE [LARGE SCALE GENOMIC DNA]</scope>
    <source>
        <strain evidence="2 3">DSM 26720</strain>
    </source>
</reference>
<keyword evidence="3" id="KW-1185">Reference proteome</keyword>
<evidence type="ECO:0000313" key="2">
    <source>
        <dbReference type="EMBL" id="RAK25788.1"/>
    </source>
</evidence>
<protein>
    <submittedName>
        <fullName evidence="2">Uncharacterized protein</fullName>
    </submittedName>
</protein>
<gene>
    <name evidence="2" type="ORF">C7374_11933</name>
</gene>
<name>A0A364JS55_9HYPH</name>
<organism evidence="2 3">
    <name type="scientific">Falsochrobactrum ovis</name>
    <dbReference type="NCBI Taxonomy" id="1293442"/>
    <lineage>
        <taxon>Bacteria</taxon>
        <taxon>Pseudomonadati</taxon>
        <taxon>Pseudomonadota</taxon>
        <taxon>Alphaproteobacteria</taxon>
        <taxon>Hyphomicrobiales</taxon>
        <taxon>Brucellaceae</taxon>
        <taxon>Falsochrobactrum</taxon>
    </lineage>
</organism>